<reference evidence="1 2" key="1">
    <citation type="submission" date="2018-06" db="EMBL/GenBank/DDBJ databases">
        <authorList>
            <consortium name="Pathogen Informatics"/>
            <person name="Doyle S."/>
        </authorList>
    </citation>
    <scope>NUCLEOTIDE SEQUENCE [LARGE SCALE GENOMIC DNA]</scope>
    <source>
        <strain evidence="1 2">NCTC8009</strain>
    </source>
</reference>
<protein>
    <submittedName>
        <fullName evidence="1">Phage tape measure protein</fullName>
    </submittedName>
</protein>
<dbReference type="PANTHER" id="PTHR38812:SF2">
    <property type="entry name" value="MU-LIKE PROPHAGE FLUMU PROTEIN GP42"/>
    <property type="match status" value="1"/>
</dbReference>
<dbReference type="AlphaFoldDB" id="A0A2X3K9C1"/>
<evidence type="ECO:0000313" key="1">
    <source>
        <dbReference type="EMBL" id="SQD03544.1"/>
    </source>
</evidence>
<gene>
    <name evidence="1" type="ORF">NCTC8009_04037</name>
</gene>
<dbReference type="EMBL" id="UARW01000010">
    <property type="protein sequence ID" value="SQD03544.1"/>
    <property type="molecule type" value="Genomic_DNA"/>
</dbReference>
<organism evidence="1 2">
    <name type="scientific">Escherichia coli</name>
    <dbReference type="NCBI Taxonomy" id="562"/>
    <lineage>
        <taxon>Bacteria</taxon>
        <taxon>Pseudomonadati</taxon>
        <taxon>Pseudomonadota</taxon>
        <taxon>Gammaproteobacteria</taxon>
        <taxon>Enterobacterales</taxon>
        <taxon>Enterobacteriaceae</taxon>
        <taxon>Escherichia</taxon>
    </lineage>
</organism>
<name>A0A2X3K9C1_ECOLX</name>
<dbReference type="InterPro" id="IPR053058">
    <property type="entry name" value="Mulikevirus_tape_measure"/>
</dbReference>
<dbReference type="NCBIfam" id="TIGR02675">
    <property type="entry name" value="tape_meas_nterm"/>
    <property type="match status" value="1"/>
</dbReference>
<evidence type="ECO:0000313" key="2">
    <source>
        <dbReference type="Proteomes" id="UP000250991"/>
    </source>
</evidence>
<accession>A0A2X3K9C1</accession>
<dbReference type="PANTHER" id="PTHR38812">
    <property type="entry name" value="MU-LIKE PROPHAGE FLUMU PROTEIN GP42"/>
    <property type="match status" value="1"/>
</dbReference>
<proteinExistence type="predicted"/>
<dbReference type="Proteomes" id="UP000250991">
    <property type="component" value="Unassembled WGS sequence"/>
</dbReference>
<dbReference type="InterPro" id="IPR013491">
    <property type="entry name" value="Tape_meas_N"/>
</dbReference>
<sequence length="131" mass="14368">MFARQQITAADANLLTGYGINVYQALADATGTDVKKIRDLGTKGKLGLKSILTVFRTLSEQSKGAQASAMNSWDGMFAQMEANLLEFRIKVANSGPLKKSRTRCAGCLTGTTWRINPGNLTHWQKTLVRNF</sequence>